<accession>A0A166B6U1</accession>
<dbReference type="AlphaFoldDB" id="A0A166B6U1"/>
<dbReference type="InParanoid" id="A0A166B6U1"/>
<dbReference type="EMBL" id="KV425919">
    <property type="protein sequence ID" value="KZV98409.1"/>
    <property type="molecule type" value="Genomic_DNA"/>
</dbReference>
<feature type="region of interest" description="Disordered" evidence="1">
    <location>
        <begin position="1"/>
        <end position="50"/>
    </location>
</feature>
<reference evidence="3 4" key="1">
    <citation type="journal article" date="2016" name="Mol. Biol. Evol.">
        <title>Comparative Genomics of Early-Diverging Mushroom-Forming Fungi Provides Insights into the Origins of Lignocellulose Decay Capabilities.</title>
        <authorList>
            <person name="Nagy L.G."/>
            <person name="Riley R."/>
            <person name="Tritt A."/>
            <person name="Adam C."/>
            <person name="Daum C."/>
            <person name="Floudas D."/>
            <person name="Sun H."/>
            <person name="Yadav J.S."/>
            <person name="Pangilinan J."/>
            <person name="Larsson K.H."/>
            <person name="Matsuura K."/>
            <person name="Barry K."/>
            <person name="Labutti K."/>
            <person name="Kuo R."/>
            <person name="Ohm R.A."/>
            <person name="Bhattacharya S.S."/>
            <person name="Shirouzu T."/>
            <person name="Yoshinaga Y."/>
            <person name="Martin F.M."/>
            <person name="Grigoriev I.V."/>
            <person name="Hibbett D.S."/>
        </authorList>
    </citation>
    <scope>NUCLEOTIDE SEQUENCE [LARGE SCALE GENOMIC DNA]</scope>
    <source>
        <strain evidence="3 4">HHB12029</strain>
    </source>
</reference>
<dbReference type="OrthoDB" id="3256331at2759"/>
<feature type="domain" description="DUF6593" evidence="2">
    <location>
        <begin position="113"/>
        <end position="203"/>
    </location>
</feature>
<dbReference type="InterPro" id="IPR046528">
    <property type="entry name" value="DUF6593"/>
</dbReference>
<evidence type="ECO:0000256" key="1">
    <source>
        <dbReference type="SAM" id="MobiDB-lite"/>
    </source>
</evidence>
<gene>
    <name evidence="3" type="ORF">EXIGLDRAFT_728140</name>
</gene>
<dbReference type="Pfam" id="PF20236">
    <property type="entry name" value="DUF6593"/>
    <property type="match status" value="1"/>
</dbReference>
<proteinExistence type="predicted"/>
<evidence type="ECO:0000259" key="2">
    <source>
        <dbReference type="Pfam" id="PF20236"/>
    </source>
</evidence>
<organism evidence="3 4">
    <name type="scientific">Exidia glandulosa HHB12029</name>
    <dbReference type="NCBI Taxonomy" id="1314781"/>
    <lineage>
        <taxon>Eukaryota</taxon>
        <taxon>Fungi</taxon>
        <taxon>Dikarya</taxon>
        <taxon>Basidiomycota</taxon>
        <taxon>Agaricomycotina</taxon>
        <taxon>Agaricomycetes</taxon>
        <taxon>Auriculariales</taxon>
        <taxon>Exidiaceae</taxon>
        <taxon>Exidia</taxon>
    </lineage>
</organism>
<sequence length="288" mass="30928">MSNYTAPLQPVGETHAIPRGLDTPTHEPTSPGTGYLPPRDIPAQTQPHVGQDQHVGQGQVIIVTAPEPATVYAGSGASGYTMHTAFVNRHEVVTIARGAPQDSTVVAAAAAPNTIHEAGADGVLARLELHDLRSNKLTLEGGQTLKLRDWLKGTATNTHSFTVGNETYEWRRILHGLEQKFELFAPGSTTPIAFAQKGHGLPASQDPNYTSVSQHLGSGLPMAAQTESQAYSTTSKHEHVHANTQHALPEHPANARITLTPLAEGVRDWVVVSYLLMDRELRPDPLQG</sequence>
<evidence type="ECO:0000313" key="4">
    <source>
        <dbReference type="Proteomes" id="UP000077266"/>
    </source>
</evidence>
<protein>
    <recommendedName>
        <fullName evidence="2">DUF6593 domain-containing protein</fullName>
    </recommendedName>
</protein>
<evidence type="ECO:0000313" key="3">
    <source>
        <dbReference type="EMBL" id="KZV98409.1"/>
    </source>
</evidence>
<name>A0A166B6U1_EXIGL</name>
<dbReference type="Proteomes" id="UP000077266">
    <property type="component" value="Unassembled WGS sequence"/>
</dbReference>
<keyword evidence="4" id="KW-1185">Reference proteome</keyword>